<dbReference type="Proteomes" id="UP000193450">
    <property type="component" value="Chromosome"/>
</dbReference>
<dbReference type="AlphaFoldDB" id="A0A1X9NBN3"/>
<gene>
    <name evidence="3" type="ORF">BST96_15760</name>
</gene>
<dbReference type="Gene3D" id="3.30.750.140">
    <property type="match status" value="1"/>
</dbReference>
<dbReference type="InterPro" id="IPR021136">
    <property type="entry name" value="Flagellar_hook_control-like_C"/>
</dbReference>
<dbReference type="OrthoDB" id="5696806at2"/>
<feature type="region of interest" description="Disordered" evidence="1">
    <location>
        <begin position="164"/>
        <end position="205"/>
    </location>
</feature>
<dbReference type="KEGG" id="osg:BST96_15760"/>
<evidence type="ECO:0000313" key="3">
    <source>
        <dbReference type="EMBL" id="ARN75440.1"/>
    </source>
</evidence>
<dbReference type="RefSeq" id="WP_085759617.1">
    <property type="nucleotide sequence ID" value="NZ_CP019343.1"/>
</dbReference>
<evidence type="ECO:0000313" key="4">
    <source>
        <dbReference type="Proteomes" id="UP000193450"/>
    </source>
</evidence>
<dbReference type="Pfam" id="PF02120">
    <property type="entry name" value="Flg_hook"/>
    <property type="match status" value="1"/>
</dbReference>
<feature type="region of interest" description="Disordered" evidence="1">
    <location>
        <begin position="312"/>
        <end position="333"/>
    </location>
</feature>
<proteinExistence type="predicted"/>
<evidence type="ECO:0000256" key="1">
    <source>
        <dbReference type="SAM" id="MobiDB-lite"/>
    </source>
</evidence>
<reference evidence="3 4" key="1">
    <citation type="submission" date="2016-11" db="EMBL/GenBank/DDBJ databases">
        <title>Trade-off between light-utilization and light-protection in marine flavobacteria.</title>
        <authorList>
            <person name="Kumagai Y."/>
        </authorList>
    </citation>
    <scope>NUCLEOTIDE SEQUENCE [LARGE SCALE GENOMIC DNA]</scope>
    <source>
        <strain evidence="3 4">NBRC 107125</strain>
    </source>
</reference>
<accession>A0A1X9NBN3</accession>
<feature type="region of interest" description="Disordered" evidence="1">
    <location>
        <begin position="347"/>
        <end position="385"/>
    </location>
</feature>
<dbReference type="EMBL" id="CP019343">
    <property type="protein sequence ID" value="ARN75440.1"/>
    <property type="molecule type" value="Genomic_DNA"/>
</dbReference>
<dbReference type="InterPro" id="IPR038610">
    <property type="entry name" value="FliK-like_C_sf"/>
</dbReference>
<dbReference type="STRING" id="716816.BST96_15760"/>
<organism evidence="3 4">
    <name type="scientific">Oceanicoccus sagamiensis</name>
    <dbReference type="NCBI Taxonomy" id="716816"/>
    <lineage>
        <taxon>Bacteria</taxon>
        <taxon>Pseudomonadati</taxon>
        <taxon>Pseudomonadota</taxon>
        <taxon>Gammaproteobacteria</taxon>
        <taxon>Cellvibrionales</taxon>
        <taxon>Spongiibacteraceae</taxon>
        <taxon>Oceanicoccus</taxon>
    </lineage>
</organism>
<keyword evidence="4" id="KW-1185">Reference proteome</keyword>
<feature type="domain" description="Flagellar hook-length control protein-like C-terminal" evidence="2">
    <location>
        <begin position="481"/>
        <end position="562"/>
    </location>
</feature>
<protein>
    <recommendedName>
        <fullName evidence="2">Flagellar hook-length control protein-like C-terminal domain-containing protein</fullName>
    </recommendedName>
</protein>
<sequence length="576" mass="60945">MSVSSVNAAVGALVQQILPQLSPAVVEAMLNSASQRATANPATMAVTVDSLINQLIPLKPTSGGNLAAAAKAGILEAVVISSQATNANTLTGKPAVNAELLKPAPPTNHATNNSEQQFKVKISANNQSFELLTRVPIPNGSKIQLSVAQNNLATILTIASPNPSQTLAQSAAPGQTQIQAQAAPTSTASKTTLSPSLTNPAVDGSARKAAINTPVVNNTVKTEAGPLNNRPAIEQGLRQALPQQQPLKNLLPLIQQIVQQPPQQIPKELLQNLNTLLQQFPTSQQAQQAKPLQQALNNNGIFFEAKLAQQPAKTANTNTETTRLGSTSGSPISQDTKALLQRLVAQVDKSTATSPPNPTSTTPSPLINIATTGSDEGKNPLTYSPAAAPSLTADIPIPASTSQASAEKNVDILLRQLSNQLLASLARTQLNQLESLAARQANTPDGQAPVNSWTMELPIVHGKNIDSLELRIDQHLIEGEEQGGTADGTKQWTVMLAFDLHALGRMNVQLKIIDTSVSAVVWSQYENTHREVQQQITSLSKSLEKVGVTVKQVDCQLGLPPKNNLPIYKQLVDVRT</sequence>
<feature type="compositionally biased region" description="Low complexity" evidence="1">
    <location>
        <begin position="350"/>
        <end position="365"/>
    </location>
</feature>
<feature type="compositionally biased region" description="Polar residues" evidence="1">
    <location>
        <begin position="164"/>
        <end position="199"/>
    </location>
</feature>
<evidence type="ECO:0000259" key="2">
    <source>
        <dbReference type="Pfam" id="PF02120"/>
    </source>
</evidence>
<name>A0A1X9NBN3_9GAMM</name>